<feature type="domain" description="PASTA" evidence="2">
    <location>
        <begin position="27"/>
        <end position="97"/>
    </location>
</feature>
<proteinExistence type="predicted"/>
<evidence type="ECO:0000256" key="1">
    <source>
        <dbReference type="SAM" id="MobiDB-lite"/>
    </source>
</evidence>
<dbReference type="CDD" id="cd06577">
    <property type="entry name" value="PASTA_pknB"/>
    <property type="match status" value="1"/>
</dbReference>
<name>A0ABX2Y869_9CELL</name>
<protein>
    <submittedName>
        <fullName evidence="3">PASTA domain protein</fullName>
    </submittedName>
</protein>
<feature type="region of interest" description="Disordered" evidence="1">
    <location>
        <begin position="61"/>
        <end position="86"/>
    </location>
</feature>
<dbReference type="Gene3D" id="3.30.10.20">
    <property type="match status" value="1"/>
</dbReference>
<evidence type="ECO:0000313" key="3">
    <source>
        <dbReference type="EMBL" id="OCI32788.1"/>
    </source>
</evidence>
<keyword evidence="4" id="KW-1185">Reference proteome</keyword>
<evidence type="ECO:0000259" key="2">
    <source>
        <dbReference type="PROSITE" id="PS51178"/>
    </source>
</evidence>
<comment type="caution">
    <text evidence="3">The sequence shown here is derived from an EMBL/GenBank/DDBJ whole genome shotgun (WGS) entry which is preliminary data.</text>
</comment>
<evidence type="ECO:0000313" key="4">
    <source>
        <dbReference type="Proteomes" id="UP000093412"/>
    </source>
</evidence>
<feature type="compositionally biased region" description="Polar residues" evidence="1">
    <location>
        <begin position="61"/>
        <end position="80"/>
    </location>
</feature>
<dbReference type="EMBL" id="MAQA01000003">
    <property type="protein sequence ID" value="OCI32788.1"/>
    <property type="molecule type" value="Genomic_DNA"/>
</dbReference>
<accession>A0ABX2Y869</accession>
<dbReference type="InterPro" id="IPR005543">
    <property type="entry name" value="PASTA_dom"/>
</dbReference>
<dbReference type="Pfam" id="PF03793">
    <property type="entry name" value="PASTA"/>
    <property type="match status" value="1"/>
</dbReference>
<organism evidence="3 4">
    <name type="scientific">Oerskovia enterophila</name>
    <dbReference type="NCBI Taxonomy" id="43678"/>
    <lineage>
        <taxon>Bacteria</taxon>
        <taxon>Bacillati</taxon>
        <taxon>Actinomycetota</taxon>
        <taxon>Actinomycetes</taxon>
        <taxon>Micrococcales</taxon>
        <taxon>Cellulomonadaceae</taxon>
        <taxon>Oerskovia</taxon>
    </lineage>
</organism>
<gene>
    <name evidence="3" type="ORF">OERS_03800</name>
</gene>
<dbReference type="Proteomes" id="UP000093412">
    <property type="component" value="Unassembled WGS sequence"/>
</dbReference>
<dbReference type="PROSITE" id="PS51178">
    <property type="entry name" value="PASTA"/>
    <property type="match status" value="1"/>
</dbReference>
<reference evidence="3 4" key="1">
    <citation type="submission" date="2016-06" db="EMBL/GenBank/DDBJ databases">
        <title>Genome sequence of Oerskovia enterophila DSM 43852.</title>
        <authorList>
            <person name="Poehlein A."/>
            <person name="Jag V."/>
            <person name="Bengelsdorf F.R."/>
            <person name="Daniel R."/>
            <person name="Duerre P."/>
        </authorList>
    </citation>
    <scope>NUCLEOTIDE SEQUENCE [LARGE SCALE GENOMIC DNA]</scope>
    <source>
        <strain evidence="3 4">DSM 43852</strain>
    </source>
</reference>
<sequence>MIDPMRHLAPRALALIAAVTFLGACSGSSDDEVRVPSLRGMAVQDATTTLTAKDLAVQVSQPSVQSGEDQSCTVSDQSPAADSRVEAGTTVDLTVTCAAVSQGKEPEAAESAPAPAPEQVGAASVEAAFASNYGWPEDSHWSAIESFSDRDYPRITVVTTLYDKVENAEEATGICNAVASVLSEDWTGVYVTAGEGGPFLAECARP</sequence>
<dbReference type="SMART" id="SM00740">
    <property type="entry name" value="PASTA"/>
    <property type="match status" value="1"/>
</dbReference>
<dbReference type="PROSITE" id="PS51257">
    <property type="entry name" value="PROKAR_LIPOPROTEIN"/>
    <property type="match status" value="1"/>
</dbReference>